<feature type="region of interest" description="Disordered" evidence="1">
    <location>
        <begin position="146"/>
        <end position="174"/>
    </location>
</feature>
<protein>
    <submittedName>
        <fullName evidence="2">Uncharacterized protein</fullName>
    </submittedName>
</protein>
<evidence type="ECO:0000313" key="2">
    <source>
        <dbReference type="EMBL" id="CXH16333.1"/>
    </source>
</evidence>
<evidence type="ECO:0000313" key="3">
    <source>
        <dbReference type="Proteomes" id="UP000069549"/>
    </source>
</evidence>
<accession>A0A0Y9PRV2</accession>
<gene>
    <name evidence="2" type="ORF">PBK173_000520300</name>
</gene>
<name>A0A0Y9PRV2_PLABE</name>
<organism evidence="2 3">
    <name type="scientific">Plasmodium berghei</name>
    <dbReference type="NCBI Taxonomy" id="5821"/>
    <lineage>
        <taxon>Eukaryota</taxon>
        <taxon>Sar</taxon>
        <taxon>Alveolata</taxon>
        <taxon>Apicomplexa</taxon>
        <taxon>Aconoidasida</taxon>
        <taxon>Haemosporida</taxon>
        <taxon>Plasmodiidae</taxon>
        <taxon>Plasmodium</taxon>
        <taxon>Plasmodium (Vinckeia)</taxon>
    </lineage>
</organism>
<sequence length="174" mass="20364">AKGKCYYITEKPNCVIDKVNHFSFTSLTTNDIDFDQNINLEKLDELVINNDQSSSHNRAKYNKPIGNYEYTIVRKHKSSPEHSSSVNTNSYTQNRMEEKFAKEIDSTRSTDRSRMDEVIRVREEAEKNAKIIRKFEELRIADMIKKRKEAGENAEEVKKAEEERKRIEAAKKVE</sequence>
<dbReference type="AlphaFoldDB" id="A0A0Y9PRV2"/>
<evidence type="ECO:0000256" key="1">
    <source>
        <dbReference type="SAM" id="MobiDB-lite"/>
    </source>
</evidence>
<feature type="non-terminal residue" evidence="2">
    <location>
        <position position="1"/>
    </location>
</feature>
<reference evidence="2 3" key="1">
    <citation type="submission" date="2016-02" db="EMBL/GenBank/DDBJ databases">
        <authorList>
            <consortium name="Pathogen Informatics"/>
        </authorList>
    </citation>
    <scope>NUCLEOTIDE SEQUENCE [LARGE SCALE GENOMIC DNA]</scope>
    <source>
        <strain evidence="2 3">K173</strain>
    </source>
</reference>
<feature type="non-terminal residue" evidence="2">
    <location>
        <position position="174"/>
    </location>
</feature>
<dbReference type="VEuPathDB" id="PlasmoDB:PBANKA_0901300"/>
<proteinExistence type="predicted"/>
<dbReference type="EMBL" id="FFUQ01000322">
    <property type="protein sequence ID" value="CXH16333.1"/>
    <property type="molecule type" value="Genomic_DNA"/>
</dbReference>
<dbReference type="Proteomes" id="UP000069549">
    <property type="component" value="Unassembled WGS sequence"/>
</dbReference>
<dbReference type="Gene3D" id="3.50.4.10">
    <property type="entry name" value="Hepatocyte Growth Factor"/>
    <property type="match status" value="1"/>
</dbReference>